<feature type="region of interest" description="Disordered" evidence="1">
    <location>
        <begin position="1"/>
        <end position="21"/>
    </location>
</feature>
<proteinExistence type="predicted"/>
<sequence>MFWLLGGGGTPTGTTTRNPKPEAPVRIRPILKTRQCKQCDTYNNRFRLTCMVCRTPLGGGSDRRARTAETVRRTAGWVDAVGHWALLILAPIALIRQGMALDLYDLMPVLALYGAAKFTAYLLDDVADWVAPGPTWREAADDLREVEELLANSPSRVLAVGELNRHGGVAPMVGILRAVAARAMYEKEACAESEDVQEADAQERLERALKGAAREIEADMARAWY</sequence>
<dbReference type="AlphaFoldDB" id="W0FY81"/>
<name>W0FY81_9ACTN</name>
<gene>
    <name evidence="2" type="ORF">pZL1.92c</name>
</gene>
<keyword evidence="2" id="KW-0614">Plasmid</keyword>
<evidence type="ECO:0000256" key="1">
    <source>
        <dbReference type="SAM" id="MobiDB-lite"/>
    </source>
</evidence>
<accession>W0FY81</accession>
<evidence type="ECO:0000313" key="2">
    <source>
        <dbReference type="EMBL" id="AHF46257.1"/>
    </source>
</evidence>
<feature type="compositionally biased region" description="Gly residues" evidence="1">
    <location>
        <begin position="1"/>
        <end position="11"/>
    </location>
</feature>
<organism evidence="2">
    <name type="scientific">Streptomyces sp. 14R-10</name>
    <dbReference type="NCBI Taxonomy" id="1442159"/>
    <lineage>
        <taxon>Bacteria</taxon>
        <taxon>Bacillati</taxon>
        <taxon>Actinomycetota</taxon>
        <taxon>Actinomycetes</taxon>
        <taxon>Kitasatosporales</taxon>
        <taxon>Streptomycetaceae</taxon>
        <taxon>Streptomyces</taxon>
    </lineage>
</organism>
<protein>
    <submittedName>
        <fullName evidence="2">Uncharacterized protein</fullName>
    </submittedName>
</protein>
<geneLocation type="plasmid" evidence="2">
    <name>pZL1</name>
</geneLocation>
<reference evidence="2" key="1">
    <citation type="submission" date="2013-08" db="EMBL/GenBank/DDBJ databases">
        <title>Two distinct conjugal transfer systems on Streptomyces plasmid pZL1.</title>
        <authorList>
            <person name="Zhao L."/>
            <person name="Zhong L."/>
            <person name="Qin Z."/>
        </authorList>
    </citation>
    <scope>NUCLEOTIDE SEQUENCE</scope>
    <source>
        <strain evidence="2">14R-10</strain>
        <plasmid evidence="2">pZL1</plasmid>
    </source>
</reference>
<dbReference type="EMBL" id="KF501372">
    <property type="protein sequence ID" value="AHF46257.1"/>
    <property type="molecule type" value="Genomic_DNA"/>
</dbReference>